<dbReference type="Pfam" id="PF00126">
    <property type="entry name" value="HTH_1"/>
    <property type="match status" value="1"/>
</dbReference>
<organism evidence="6 7">
    <name type="scientific">Cupriavidus basilensis OR16</name>
    <dbReference type="NCBI Taxonomy" id="1127483"/>
    <lineage>
        <taxon>Bacteria</taxon>
        <taxon>Pseudomonadati</taxon>
        <taxon>Pseudomonadota</taxon>
        <taxon>Betaproteobacteria</taxon>
        <taxon>Burkholderiales</taxon>
        <taxon>Burkholderiaceae</taxon>
        <taxon>Cupriavidus</taxon>
    </lineage>
</organism>
<gene>
    <name evidence="6" type="ORF">OR16_08217</name>
</gene>
<dbReference type="InterPro" id="IPR000847">
    <property type="entry name" value="LysR_HTH_N"/>
</dbReference>
<comment type="similarity">
    <text evidence="1">Belongs to the LysR transcriptional regulatory family.</text>
</comment>
<accession>H1S1U5</accession>
<evidence type="ECO:0000259" key="5">
    <source>
        <dbReference type="PROSITE" id="PS50931"/>
    </source>
</evidence>
<dbReference type="SUPFAM" id="SSF46785">
    <property type="entry name" value="Winged helix' DNA-binding domain"/>
    <property type="match status" value="1"/>
</dbReference>
<evidence type="ECO:0000256" key="2">
    <source>
        <dbReference type="ARBA" id="ARBA00023015"/>
    </source>
</evidence>
<name>H1S1U5_9BURK</name>
<dbReference type="CDD" id="cd05466">
    <property type="entry name" value="PBP2_LTTR_substrate"/>
    <property type="match status" value="1"/>
</dbReference>
<dbReference type="PANTHER" id="PTHR30579">
    <property type="entry name" value="TRANSCRIPTIONAL REGULATOR"/>
    <property type="match status" value="1"/>
</dbReference>
<dbReference type="AlphaFoldDB" id="H1S1U5"/>
<keyword evidence="2" id="KW-0805">Transcription regulation</keyword>
<evidence type="ECO:0000313" key="7">
    <source>
        <dbReference type="Proteomes" id="UP000005808"/>
    </source>
</evidence>
<evidence type="ECO:0000256" key="3">
    <source>
        <dbReference type="ARBA" id="ARBA00023125"/>
    </source>
</evidence>
<feature type="domain" description="HTH lysR-type" evidence="5">
    <location>
        <begin position="5"/>
        <end position="62"/>
    </location>
</feature>
<dbReference type="InterPro" id="IPR036388">
    <property type="entry name" value="WH-like_DNA-bd_sf"/>
</dbReference>
<dbReference type="Proteomes" id="UP000005808">
    <property type="component" value="Unassembled WGS sequence"/>
</dbReference>
<sequence length="301" mass="33400">MTLQITFHHLQALVAVADMGSFEAAGDSLGIAQSAVSKHIRGFESRFPFPLLDRTERAARLTLEGSEVLAQARYVLRQRDVLLEQLGSPLTMKRSLRIGVTEIAAMTWLPRFVGVLKAHFPLVELRLEIGGVAWELYDKVRRGQLEMAMVSDSPQWSGLLQLPLGSMRCGWFRLRSFEPQLIRCSVKKLADYPLLIQDTDSAFGRWMLTCNSFAALGGMATAGMGIGCLPLAVSNELVSMRLVKEVKITPALPVVRYVVVAREESMTPFHREVAAIARDSCDYNKRYQNASIAGPKSGFVE</sequence>
<dbReference type="OrthoDB" id="9789529at2"/>
<dbReference type="InterPro" id="IPR050176">
    <property type="entry name" value="LTTR"/>
</dbReference>
<dbReference type="RefSeq" id="WP_006157366.1">
    <property type="nucleotide sequence ID" value="NZ_AHJE01000018.1"/>
</dbReference>
<proteinExistence type="inferred from homology"/>
<dbReference type="InterPro" id="IPR005119">
    <property type="entry name" value="LysR_subst-bd"/>
</dbReference>
<dbReference type="Gene3D" id="1.10.10.10">
    <property type="entry name" value="Winged helix-like DNA-binding domain superfamily/Winged helix DNA-binding domain"/>
    <property type="match status" value="1"/>
</dbReference>
<dbReference type="EMBL" id="AHJE01000018">
    <property type="protein sequence ID" value="EHP43439.1"/>
    <property type="molecule type" value="Genomic_DNA"/>
</dbReference>
<dbReference type="PATRIC" id="fig|1127483.3.peg.1652"/>
<dbReference type="PANTHER" id="PTHR30579:SF0">
    <property type="entry name" value="HTH-TYPE TRANSCRIPTIONAL ACTIVATOR ALLS"/>
    <property type="match status" value="1"/>
</dbReference>
<dbReference type="PROSITE" id="PS50931">
    <property type="entry name" value="HTH_LYSR"/>
    <property type="match status" value="1"/>
</dbReference>
<dbReference type="Pfam" id="PF03466">
    <property type="entry name" value="LysR_substrate"/>
    <property type="match status" value="1"/>
</dbReference>
<dbReference type="InterPro" id="IPR036390">
    <property type="entry name" value="WH_DNA-bd_sf"/>
</dbReference>
<dbReference type="GO" id="GO:0003700">
    <property type="term" value="F:DNA-binding transcription factor activity"/>
    <property type="evidence" value="ECO:0007669"/>
    <property type="project" value="InterPro"/>
</dbReference>
<dbReference type="GO" id="GO:0003677">
    <property type="term" value="F:DNA binding"/>
    <property type="evidence" value="ECO:0007669"/>
    <property type="project" value="UniProtKB-KW"/>
</dbReference>
<keyword evidence="4" id="KW-0804">Transcription</keyword>
<dbReference type="SUPFAM" id="SSF53850">
    <property type="entry name" value="Periplasmic binding protein-like II"/>
    <property type="match status" value="1"/>
</dbReference>
<comment type="caution">
    <text evidence="6">The sequence shown here is derived from an EMBL/GenBank/DDBJ whole genome shotgun (WGS) entry which is preliminary data.</text>
</comment>
<dbReference type="Gene3D" id="3.40.190.290">
    <property type="match status" value="1"/>
</dbReference>
<evidence type="ECO:0000313" key="6">
    <source>
        <dbReference type="EMBL" id="EHP43439.1"/>
    </source>
</evidence>
<evidence type="ECO:0000256" key="4">
    <source>
        <dbReference type="ARBA" id="ARBA00023163"/>
    </source>
</evidence>
<protein>
    <submittedName>
        <fullName evidence="6">LysR family transcriptional regulator</fullName>
    </submittedName>
</protein>
<evidence type="ECO:0000256" key="1">
    <source>
        <dbReference type="ARBA" id="ARBA00009437"/>
    </source>
</evidence>
<keyword evidence="3" id="KW-0238">DNA-binding</keyword>
<reference evidence="6 7" key="1">
    <citation type="journal article" date="2012" name="J. Bacteriol.">
        <title>De Novo Genome Project of Cupriavidus basilensis OR16.</title>
        <authorList>
            <person name="Cserhati M."/>
            <person name="Kriszt B."/>
            <person name="Szoboszlay S."/>
            <person name="Toth A."/>
            <person name="Szabo I."/>
            <person name="Tancsics A."/>
            <person name="Nagy I."/>
            <person name="Horvath B."/>
            <person name="Nagy I."/>
            <person name="Kukolya J."/>
        </authorList>
    </citation>
    <scope>NUCLEOTIDE SEQUENCE [LARGE SCALE GENOMIC DNA]</scope>
    <source>
        <strain evidence="6 7">OR16</strain>
    </source>
</reference>